<dbReference type="EMBL" id="WHUF01000001">
    <property type="protein sequence ID" value="MQA18037.1"/>
    <property type="molecule type" value="Genomic_DNA"/>
</dbReference>
<proteinExistence type="predicted"/>
<evidence type="ECO:0000313" key="4">
    <source>
        <dbReference type="Proteomes" id="UP000444318"/>
    </source>
</evidence>
<accession>A0A843SBE9</accession>
<evidence type="ECO:0000313" key="3">
    <source>
        <dbReference type="EMBL" id="MQA18037.1"/>
    </source>
</evidence>
<reference evidence="3 4" key="1">
    <citation type="submission" date="2019-10" db="EMBL/GenBank/DDBJ databases">
        <title>Two novel species isolated from a subtropical stream in China.</title>
        <authorList>
            <person name="Lu H."/>
        </authorList>
    </citation>
    <scope>NUCLEOTIDE SEQUENCE [LARGE SCALE GENOMIC DNA]</scope>
    <source>
        <strain evidence="3 4">FT103W</strain>
    </source>
</reference>
<keyword evidence="4" id="KW-1185">Reference proteome</keyword>
<evidence type="ECO:0000256" key="1">
    <source>
        <dbReference type="SAM" id="MobiDB-lite"/>
    </source>
</evidence>
<name>A0A843SBE9_9BURK</name>
<dbReference type="Proteomes" id="UP000444318">
    <property type="component" value="Unassembled WGS sequence"/>
</dbReference>
<feature type="compositionally biased region" description="Low complexity" evidence="1">
    <location>
        <begin position="53"/>
        <end position="79"/>
    </location>
</feature>
<gene>
    <name evidence="3" type="ORF">GEV01_00775</name>
</gene>
<feature type="compositionally biased region" description="Basic and acidic residues" evidence="1">
    <location>
        <begin position="93"/>
        <end position="112"/>
    </location>
</feature>
<dbReference type="RefSeq" id="WP_152800769.1">
    <property type="nucleotide sequence ID" value="NZ_WHUF01000001.1"/>
</dbReference>
<sequence length="173" mass="18301">MKHRTLHCLSGALLLAASSLAIAQYMWLDDKGVKQLSDRPPPPSVPEQRILKAPGKAPFNPNAAAPAEAEAPAADAATPDAPPAKRPPTLAERNADFNKRKADAAAADKKAAAEAQQKADIAANCDAARKNQQALADGLRLSNYDKNGERGIMGDEERAEMAKKNQKVLAGCK</sequence>
<dbReference type="AlphaFoldDB" id="A0A843SBE9"/>
<evidence type="ECO:0000256" key="2">
    <source>
        <dbReference type="SAM" id="SignalP"/>
    </source>
</evidence>
<feature type="chain" id="PRO_5032596863" evidence="2">
    <location>
        <begin position="24"/>
        <end position="173"/>
    </location>
</feature>
<feature type="signal peptide" evidence="2">
    <location>
        <begin position="1"/>
        <end position="23"/>
    </location>
</feature>
<protein>
    <submittedName>
        <fullName evidence="3">DUF4124 domain-containing protein</fullName>
    </submittedName>
</protein>
<keyword evidence="2" id="KW-0732">Signal</keyword>
<organism evidence="3 4">
    <name type="scientific">Rugamonas rivuli</name>
    <dbReference type="NCBI Taxonomy" id="2743358"/>
    <lineage>
        <taxon>Bacteria</taxon>
        <taxon>Pseudomonadati</taxon>
        <taxon>Pseudomonadota</taxon>
        <taxon>Betaproteobacteria</taxon>
        <taxon>Burkholderiales</taxon>
        <taxon>Oxalobacteraceae</taxon>
        <taxon>Telluria group</taxon>
        <taxon>Rugamonas</taxon>
    </lineage>
</organism>
<feature type="region of interest" description="Disordered" evidence="1">
    <location>
        <begin position="35"/>
        <end position="119"/>
    </location>
</feature>
<comment type="caution">
    <text evidence="3">The sequence shown here is derived from an EMBL/GenBank/DDBJ whole genome shotgun (WGS) entry which is preliminary data.</text>
</comment>